<reference evidence="1" key="1">
    <citation type="submission" date="2017-07" db="EMBL/GenBank/DDBJ databases">
        <title>Taro Niue Genome Assembly and Annotation.</title>
        <authorList>
            <person name="Atibalentja N."/>
            <person name="Keating K."/>
            <person name="Fields C.J."/>
        </authorList>
    </citation>
    <scope>NUCLEOTIDE SEQUENCE</scope>
    <source>
        <strain evidence="1">Niue_2</strain>
        <tissue evidence="1">Leaf</tissue>
    </source>
</reference>
<evidence type="ECO:0000313" key="2">
    <source>
        <dbReference type="Proteomes" id="UP000652761"/>
    </source>
</evidence>
<gene>
    <name evidence="1" type="ORF">Taro_014648</name>
</gene>
<dbReference type="AlphaFoldDB" id="A0A843U9K3"/>
<comment type="caution">
    <text evidence="1">The sequence shown here is derived from an EMBL/GenBank/DDBJ whole genome shotgun (WGS) entry which is preliminary data.</text>
</comment>
<organism evidence="1 2">
    <name type="scientific">Colocasia esculenta</name>
    <name type="common">Wild taro</name>
    <name type="synonym">Arum esculentum</name>
    <dbReference type="NCBI Taxonomy" id="4460"/>
    <lineage>
        <taxon>Eukaryota</taxon>
        <taxon>Viridiplantae</taxon>
        <taxon>Streptophyta</taxon>
        <taxon>Embryophyta</taxon>
        <taxon>Tracheophyta</taxon>
        <taxon>Spermatophyta</taxon>
        <taxon>Magnoliopsida</taxon>
        <taxon>Liliopsida</taxon>
        <taxon>Araceae</taxon>
        <taxon>Aroideae</taxon>
        <taxon>Colocasieae</taxon>
        <taxon>Colocasia</taxon>
    </lineage>
</organism>
<dbReference type="EMBL" id="NMUH01000614">
    <property type="protein sequence ID" value="MQL82182.1"/>
    <property type="molecule type" value="Genomic_DNA"/>
</dbReference>
<proteinExistence type="predicted"/>
<accession>A0A843U9K3</accession>
<protein>
    <submittedName>
        <fullName evidence="1">Uncharacterized protein</fullName>
    </submittedName>
</protein>
<sequence length="159" mass="18044">MIYVLNLQVYTALVIDGVDTSIDGVDTGSLFLEFFHEDRVQCVDTAPGSHARKIQEHSGRRQEEREKGICIQRSRAVPPREEEGEEEKVLVIAAVPVQKEIQPKLGSIVIQRFEYFVLWFGAIMLWCLRRSAQGLVNLLNSQVVYGVGCRAYLLGFFEL</sequence>
<evidence type="ECO:0000313" key="1">
    <source>
        <dbReference type="EMBL" id="MQL82182.1"/>
    </source>
</evidence>
<dbReference type="Proteomes" id="UP000652761">
    <property type="component" value="Unassembled WGS sequence"/>
</dbReference>
<name>A0A843U9K3_COLES</name>
<keyword evidence="2" id="KW-1185">Reference proteome</keyword>